<accession>A0A0F9RU21</accession>
<dbReference type="EMBL" id="LAZR01002558">
    <property type="protein sequence ID" value="KKN28491.1"/>
    <property type="molecule type" value="Genomic_DNA"/>
</dbReference>
<proteinExistence type="predicted"/>
<gene>
    <name evidence="1" type="ORF">LCGC14_0853770</name>
</gene>
<sequence length="71" mass="8089">MTLTNLIDLIAEVAAKRATEEGRTKEETPSAVIWIIAKISARLWQSLHNLFNFGLYSKQRRPRFATQGDSK</sequence>
<dbReference type="AlphaFoldDB" id="A0A0F9RU21"/>
<evidence type="ECO:0000313" key="1">
    <source>
        <dbReference type="EMBL" id="KKN28491.1"/>
    </source>
</evidence>
<comment type="caution">
    <text evidence="1">The sequence shown here is derived from an EMBL/GenBank/DDBJ whole genome shotgun (WGS) entry which is preliminary data.</text>
</comment>
<protein>
    <submittedName>
        <fullName evidence="1">Uncharacterized protein</fullName>
    </submittedName>
</protein>
<organism evidence="1">
    <name type="scientific">marine sediment metagenome</name>
    <dbReference type="NCBI Taxonomy" id="412755"/>
    <lineage>
        <taxon>unclassified sequences</taxon>
        <taxon>metagenomes</taxon>
        <taxon>ecological metagenomes</taxon>
    </lineage>
</organism>
<reference evidence="1" key="1">
    <citation type="journal article" date="2015" name="Nature">
        <title>Complex archaea that bridge the gap between prokaryotes and eukaryotes.</title>
        <authorList>
            <person name="Spang A."/>
            <person name="Saw J.H."/>
            <person name="Jorgensen S.L."/>
            <person name="Zaremba-Niedzwiedzka K."/>
            <person name="Martijn J."/>
            <person name="Lind A.E."/>
            <person name="van Eijk R."/>
            <person name="Schleper C."/>
            <person name="Guy L."/>
            <person name="Ettema T.J."/>
        </authorList>
    </citation>
    <scope>NUCLEOTIDE SEQUENCE</scope>
</reference>
<name>A0A0F9RU21_9ZZZZ</name>